<dbReference type="Proteomes" id="UP000637578">
    <property type="component" value="Unassembled WGS sequence"/>
</dbReference>
<comment type="caution">
    <text evidence="2">The sequence shown here is derived from an EMBL/GenBank/DDBJ whole genome shotgun (WGS) entry which is preliminary data.</text>
</comment>
<protein>
    <recommendedName>
        <fullName evidence="1">Calcineurin-like phosphoesterase domain-containing protein</fullName>
    </recommendedName>
</protein>
<organism evidence="2 3">
    <name type="scientific">Longimycelium tulufanense</name>
    <dbReference type="NCBI Taxonomy" id="907463"/>
    <lineage>
        <taxon>Bacteria</taxon>
        <taxon>Bacillati</taxon>
        <taxon>Actinomycetota</taxon>
        <taxon>Actinomycetes</taxon>
        <taxon>Pseudonocardiales</taxon>
        <taxon>Pseudonocardiaceae</taxon>
        <taxon>Longimycelium</taxon>
    </lineage>
</organism>
<dbReference type="Gene3D" id="3.40.50.300">
    <property type="entry name" value="P-loop containing nucleotide triphosphate hydrolases"/>
    <property type="match status" value="1"/>
</dbReference>
<dbReference type="InterPro" id="IPR050126">
    <property type="entry name" value="Ap4A_hydrolase"/>
</dbReference>
<sequence>MELRIPDRSLVVLMGAAGSGKSTFAHRHFTPTQVLSSDAFRAMVADDPGDQTATLDAFDLLHRAVGKRLAVGRLTVVDATNVERRAREPLVRLGRQHDVSRVAVVLALPEEVCRVRATGRVARPVEADVVRRQIELLRGAVDGLPGEGFKIVHVLSTVEEVDAARVVVEPLPNDRRADTGPFDVIGDVHGCRAELEELLERLGWVLRRDAGGRAVGAWHPEGRQAVFLGDLVDRGPDVPGVLRLVMGMVDAGLALVVRGNHDDKLARALAGRAVQVRHGLAESLEQLDTESAEFRERVREFCAGLQPHYLLDGGRLVVAHAGLPQRFHGKESNRVRSFALYGDARGEVDEHGLPIRLPWYRDYHGPAMVLYGHTPVARAEWVNNTMCLDTGCVFGGSLTALRYPEREVVSVLAHRVWSQPTSPLVPEYPEPRPLG</sequence>
<dbReference type="PANTHER" id="PTHR42850:SF7">
    <property type="entry name" value="BIS(5'-NUCLEOSYL)-TETRAPHOSPHATASE PRPE [ASYMMETRICAL]"/>
    <property type="match status" value="1"/>
</dbReference>
<dbReference type="AlphaFoldDB" id="A0A8J3FY49"/>
<dbReference type="SUPFAM" id="SSF52540">
    <property type="entry name" value="P-loop containing nucleoside triphosphate hydrolases"/>
    <property type="match status" value="1"/>
</dbReference>
<dbReference type="InterPro" id="IPR029052">
    <property type="entry name" value="Metallo-depent_PP-like"/>
</dbReference>
<keyword evidence="3" id="KW-1185">Reference proteome</keyword>
<accession>A0A8J3FY49</accession>
<proteinExistence type="predicted"/>
<dbReference type="GO" id="GO:0016791">
    <property type="term" value="F:phosphatase activity"/>
    <property type="evidence" value="ECO:0007669"/>
    <property type="project" value="TreeGrafter"/>
</dbReference>
<name>A0A8J3FY49_9PSEU</name>
<dbReference type="Pfam" id="PF13671">
    <property type="entry name" value="AAA_33"/>
    <property type="match status" value="1"/>
</dbReference>
<evidence type="ECO:0000259" key="1">
    <source>
        <dbReference type="Pfam" id="PF00149"/>
    </source>
</evidence>
<dbReference type="Gene3D" id="3.60.21.10">
    <property type="match status" value="1"/>
</dbReference>
<dbReference type="SUPFAM" id="SSF56300">
    <property type="entry name" value="Metallo-dependent phosphatases"/>
    <property type="match status" value="1"/>
</dbReference>
<feature type="domain" description="Calcineurin-like phosphoesterase" evidence="1">
    <location>
        <begin position="181"/>
        <end position="377"/>
    </location>
</feature>
<evidence type="ECO:0000313" key="3">
    <source>
        <dbReference type="Proteomes" id="UP000637578"/>
    </source>
</evidence>
<evidence type="ECO:0000313" key="2">
    <source>
        <dbReference type="EMBL" id="GGM68810.1"/>
    </source>
</evidence>
<dbReference type="PANTHER" id="PTHR42850">
    <property type="entry name" value="METALLOPHOSPHOESTERASE"/>
    <property type="match status" value="1"/>
</dbReference>
<gene>
    <name evidence="2" type="ORF">GCM10012275_44080</name>
</gene>
<dbReference type="EMBL" id="BMMK01000023">
    <property type="protein sequence ID" value="GGM68810.1"/>
    <property type="molecule type" value="Genomic_DNA"/>
</dbReference>
<reference evidence="2" key="1">
    <citation type="journal article" date="2014" name="Int. J. Syst. Evol. Microbiol.">
        <title>Complete genome sequence of Corynebacterium casei LMG S-19264T (=DSM 44701T), isolated from a smear-ripened cheese.</title>
        <authorList>
            <consortium name="US DOE Joint Genome Institute (JGI-PGF)"/>
            <person name="Walter F."/>
            <person name="Albersmeier A."/>
            <person name="Kalinowski J."/>
            <person name="Ruckert C."/>
        </authorList>
    </citation>
    <scope>NUCLEOTIDE SEQUENCE</scope>
    <source>
        <strain evidence="2">CGMCC 4.5737</strain>
    </source>
</reference>
<dbReference type="GO" id="GO:0005737">
    <property type="term" value="C:cytoplasm"/>
    <property type="evidence" value="ECO:0007669"/>
    <property type="project" value="TreeGrafter"/>
</dbReference>
<dbReference type="CDD" id="cd07423">
    <property type="entry name" value="MPP_Prp_like"/>
    <property type="match status" value="1"/>
</dbReference>
<dbReference type="InterPro" id="IPR027417">
    <property type="entry name" value="P-loop_NTPase"/>
</dbReference>
<dbReference type="InterPro" id="IPR041780">
    <property type="entry name" value="MPP_PrpE-like"/>
</dbReference>
<reference evidence="2" key="2">
    <citation type="submission" date="2020-09" db="EMBL/GenBank/DDBJ databases">
        <authorList>
            <person name="Sun Q."/>
            <person name="Zhou Y."/>
        </authorList>
    </citation>
    <scope>NUCLEOTIDE SEQUENCE</scope>
    <source>
        <strain evidence="2">CGMCC 4.5737</strain>
    </source>
</reference>
<dbReference type="InterPro" id="IPR004843">
    <property type="entry name" value="Calcineurin-like_PHP"/>
</dbReference>
<dbReference type="Pfam" id="PF00149">
    <property type="entry name" value="Metallophos"/>
    <property type="match status" value="1"/>
</dbReference>